<evidence type="ECO:0000256" key="1">
    <source>
        <dbReference type="SAM" id="MobiDB-lite"/>
    </source>
</evidence>
<keyword evidence="3" id="KW-1185">Reference proteome</keyword>
<feature type="compositionally biased region" description="Basic and acidic residues" evidence="1">
    <location>
        <begin position="174"/>
        <end position="185"/>
    </location>
</feature>
<dbReference type="EMBL" id="JAAALK010000084">
    <property type="protein sequence ID" value="KAG8083694.1"/>
    <property type="molecule type" value="Genomic_DNA"/>
</dbReference>
<accession>A0A8J5TI88</accession>
<reference evidence="2" key="2">
    <citation type="submission" date="2021-02" db="EMBL/GenBank/DDBJ databases">
        <authorList>
            <person name="Kimball J.A."/>
            <person name="Haas M.W."/>
            <person name="Macchietto M."/>
            <person name="Kono T."/>
            <person name="Duquette J."/>
            <person name="Shao M."/>
        </authorList>
    </citation>
    <scope>NUCLEOTIDE SEQUENCE</scope>
    <source>
        <tissue evidence="2">Fresh leaf tissue</tissue>
    </source>
</reference>
<dbReference type="AlphaFoldDB" id="A0A8J5TI88"/>
<reference evidence="2" key="1">
    <citation type="journal article" date="2021" name="bioRxiv">
        <title>Whole Genome Assembly and Annotation of Northern Wild Rice, Zizania palustris L., Supports a Whole Genome Duplication in the Zizania Genus.</title>
        <authorList>
            <person name="Haas M."/>
            <person name="Kono T."/>
            <person name="Macchietto M."/>
            <person name="Millas R."/>
            <person name="McGilp L."/>
            <person name="Shao M."/>
            <person name="Duquette J."/>
            <person name="Hirsch C.N."/>
            <person name="Kimball J."/>
        </authorList>
    </citation>
    <scope>NUCLEOTIDE SEQUENCE</scope>
    <source>
        <tissue evidence="2">Fresh leaf tissue</tissue>
    </source>
</reference>
<gene>
    <name evidence="2" type="ORF">GUJ93_ZPchr0016g2565</name>
</gene>
<protein>
    <submittedName>
        <fullName evidence="2">Uncharacterized protein</fullName>
    </submittedName>
</protein>
<evidence type="ECO:0000313" key="2">
    <source>
        <dbReference type="EMBL" id="KAG8083694.1"/>
    </source>
</evidence>
<sequence length="238" mass="25794">MDGEGRSWTFPVYIISNELADGFSGDEDDLPPNGGNPHPFNGEVFPGEPAWVQQWADDQMIHDHFHQAPAVEQSPFAEPLIIDPIENEVQWDNWPAHPPNIHPVQQAPDELSMEVSGLSIGLNSGSTNLSGNSTALMTLLHSVEQSTQVPSALSTPTQAKPPIKFFYSRRNKGSAKEGHDTEKASPLKAIGSSSKTDKGKGIMPEKPTLQDFMNAANEDGTGTQLVRGCGISIRDVDE</sequence>
<dbReference type="Proteomes" id="UP000729402">
    <property type="component" value="Unassembled WGS sequence"/>
</dbReference>
<evidence type="ECO:0000313" key="3">
    <source>
        <dbReference type="Proteomes" id="UP000729402"/>
    </source>
</evidence>
<organism evidence="2 3">
    <name type="scientific">Zizania palustris</name>
    <name type="common">Northern wild rice</name>
    <dbReference type="NCBI Taxonomy" id="103762"/>
    <lineage>
        <taxon>Eukaryota</taxon>
        <taxon>Viridiplantae</taxon>
        <taxon>Streptophyta</taxon>
        <taxon>Embryophyta</taxon>
        <taxon>Tracheophyta</taxon>
        <taxon>Spermatophyta</taxon>
        <taxon>Magnoliopsida</taxon>
        <taxon>Liliopsida</taxon>
        <taxon>Poales</taxon>
        <taxon>Poaceae</taxon>
        <taxon>BOP clade</taxon>
        <taxon>Oryzoideae</taxon>
        <taxon>Oryzeae</taxon>
        <taxon>Zizaniinae</taxon>
        <taxon>Zizania</taxon>
    </lineage>
</organism>
<proteinExistence type="predicted"/>
<comment type="caution">
    <text evidence="2">The sequence shown here is derived from an EMBL/GenBank/DDBJ whole genome shotgun (WGS) entry which is preliminary data.</text>
</comment>
<name>A0A8J5TI88_ZIZPA</name>
<feature type="region of interest" description="Disordered" evidence="1">
    <location>
        <begin position="171"/>
        <end position="206"/>
    </location>
</feature>